<dbReference type="GeneID" id="9952856"/>
<proteinExistence type="predicted"/>
<dbReference type="EMBL" id="JH712410">
    <property type="protein sequence ID" value="EFO13164.2"/>
    <property type="molecule type" value="Genomic_DNA"/>
</dbReference>
<sequence>MIMNDYDDDVFIGVTSNLSTKMQNECLTSNLPGYICNSDILQFPVTNDKINFHNANMPDVSKELPNPITISTISNGSSDNSLVPVKFEV</sequence>
<evidence type="ECO:0000313" key="1">
    <source>
        <dbReference type="EMBL" id="EFO13164.2"/>
    </source>
</evidence>
<organism evidence="1">
    <name type="scientific">Loa loa</name>
    <name type="common">Eye worm</name>
    <name type="synonym">Filaria loa</name>
    <dbReference type="NCBI Taxonomy" id="7209"/>
    <lineage>
        <taxon>Eukaryota</taxon>
        <taxon>Metazoa</taxon>
        <taxon>Ecdysozoa</taxon>
        <taxon>Nematoda</taxon>
        <taxon>Chromadorea</taxon>
        <taxon>Rhabditida</taxon>
        <taxon>Spirurina</taxon>
        <taxon>Spiruromorpha</taxon>
        <taxon>Filarioidea</taxon>
        <taxon>Onchocercidae</taxon>
        <taxon>Loa</taxon>
    </lineage>
</organism>
<dbReference type="KEGG" id="loa:LOAG_15366"/>
<dbReference type="CTD" id="9952856"/>
<gene>
    <name evidence="1" type="ORF">LOAG_15366</name>
</gene>
<dbReference type="InParanoid" id="A0A1S0TFV4"/>
<accession>A0A1S0TFV4</accession>
<protein>
    <submittedName>
        <fullName evidence="1">Uncharacterized protein</fullName>
    </submittedName>
</protein>
<name>A0A1S0TFV4_LOALO</name>
<dbReference type="AlphaFoldDB" id="A0A1S0TFV4"/>
<reference evidence="1" key="1">
    <citation type="submission" date="2012-04" db="EMBL/GenBank/DDBJ databases">
        <title>The Genome Sequence of Loa loa.</title>
        <authorList>
            <consortium name="The Broad Institute Genome Sequencing Platform"/>
            <consortium name="Broad Institute Genome Sequencing Center for Infectious Disease"/>
            <person name="Nutman T.B."/>
            <person name="Fink D.L."/>
            <person name="Russ C."/>
            <person name="Young S."/>
            <person name="Zeng Q."/>
            <person name="Gargeya S."/>
            <person name="Alvarado L."/>
            <person name="Berlin A."/>
            <person name="Chapman S.B."/>
            <person name="Chen Z."/>
            <person name="Freedman E."/>
            <person name="Gellesch M."/>
            <person name="Goldberg J."/>
            <person name="Griggs A."/>
            <person name="Gujja S."/>
            <person name="Heilman E.R."/>
            <person name="Heiman D."/>
            <person name="Howarth C."/>
            <person name="Mehta T."/>
            <person name="Neiman D."/>
            <person name="Pearson M."/>
            <person name="Roberts A."/>
            <person name="Saif S."/>
            <person name="Shea T."/>
            <person name="Shenoy N."/>
            <person name="Sisk P."/>
            <person name="Stolte C."/>
            <person name="Sykes S."/>
            <person name="White J."/>
            <person name="Yandava C."/>
            <person name="Haas B."/>
            <person name="Henn M.R."/>
            <person name="Nusbaum C."/>
            <person name="Birren B."/>
        </authorList>
    </citation>
    <scope>NUCLEOTIDE SEQUENCE [LARGE SCALE GENOMIC DNA]</scope>
</reference>
<dbReference type="RefSeq" id="XP_003150905.2">
    <property type="nucleotide sequence ID" value="XM_003150857.2"/>
</dbReference>